<organism evidence="2 3">
    <name type="scientific">Actinomadura fulvescens</name>
    <dbReference type="NCBI Taxonomy" id="46160"/>
    <lineage>
        <taxon>Bacteria</taxon>
        <taxon>Bacillati</taxon>
        <taxon>Actinomycetota</taxon>
        <taxon>Actinomycetes</taxon>
        <taxon>Streptosporangiales</taxon>
        <taxon>Thermomonosporaceae</taxon>
        <taxon>Actinomadura</taxon>
    </lineage>
</organism>
<keyword evidence="1" id="KW-0812">Transmembrane</keyword>
<keyword evidence="1" id="KW-1133">Transmembrane helix</keyword>
<dbReference type="Proteomes" id="UP001501509">
    <property type="component" value="Unassembled WGS sequence"/>
</dbReference>
<accession>A0ABN3Q538</accession>
<dbReference type="EMBL" id="BAAATD010000008">
    <property type="protein sequence ID" value="GAA2616545.1"/>
    <property type="molecule type" value="Genomic_DNA"/>
</dbReference>
<sequence>MRPDGDPEPDDYGLPRVDVVVPDDARELERDVVAYRREERQRRRRARASRLLRPLTRFGIAVPIIVGALLVALLSGTLMTAFGPRPAPRPTTSMVTPHPTAPVGQVGGTLPDVEVTVVTAQRRRQRLQALGPGVFAVVPPSCACTGLVEELSSMTGENRLRFWLMFDRRGDTTSSDDSIKKLRALKGKVHDGQVGLIEDDQAHMARTYVRAGGKPAAVLVGSDGLVSDIVDDPQPGKELTEKVKRLQ</sequence>
<dbReference type="RefSeq" id="WP_344545779.1">
    <property type="nucleotide sequence ID" value="NZ_BAAATD010000008.1"/>
</dbReference>
<protein>
    <recommendedName>
        <fullName evidence="4">Redoxin domain-containing protein</fullName>
    </recommendedName>
</protein>
<feature type="transmembrane region" description="Helical" evidence="1">
    <location>
        <begin position="55"/>
        <end position="82"/>
    </location>
</feature>
<evidence type="ECO:0000256" key="1">
    <source>
        <dbReference type="SAM" id="Phobius"/>
    </source>
</evidence>
<evidence type="ECO:0000313" key="3">
    <source>
        <dbReference type="Proteomes" id="UP001501509"/>
    </source>
</evidence>
<name>A0ABN3Q538_9ACTN</name>
<keyword evidence="3" id="KW-1185">Reference proteome</keyword>
<evidence type="ECO:0000313" key="2">
    <source>
        <dbReference type="EMBL" id="GAA2616545.1"/>
    </source>
</evidence>
<proteinExistence type="predicted"/>
<evidence type="ECO:0008006" key="4">
    <source>
        <dbReference type="Google" id="ProtNLM"/>
    </source>
</evidence>
<reference evidence="2 3" key="1">
    <citation type="journal article" date="2019" name="Int. J. Syst. Evol. Microbiol.">
        <title>The Global Catalogue of Microorganisms (GCM) 10K type strain sequencing project: providing services to taxonomists for standard genome sequencing and annotation.</title>
        <authorList>
            <consortium name="The Broad Institute Genomics Platform"/>
            <consortium name="The Broad Institute Genome Sequencing Center for Infectious Disease"/>
            <person name="Wu L."/>
            <person name="Ma J."/>
        </authorList>
    </citation>
    <scope>NUCLEOTIDE SEQUENCE [LARGE SCALE GENOMIC DNA]</scope>
    <source>
        <strain evidence="2 3">JCM 6833</strain>
    </source>
</reference>
<comment type="caution">
    <text evidence="2">The sequence shown here is derived from an EMBL/GenBank/DDBJ whole genome shotgun (WGS) entry which is preliminary data.</text>
</comment>
<gene>
    <name evidence="2" type="ORF">GCM10010411_59570</name>
</gene>
<keyword evidence="1" id="KW-0472">Membrane</keyword>